<feature type="non-terminal residue" evidence="1">
    <location>
        <position position="1"/>
    </location>
</feature>
<reference evidence="1" key="1">
    <citation type="journal article" date="2014" name="Front. Microbiol.">
        <title>High frequency of phylogenetically diverse reductive dehalogenase-homologous genes in deep subseafloor sedimentary metagenomes.</title>
        <authorList>
            <person name="Kawai M."/>
            <person name="Futagami T."/>
            <person name="Toyoda A."/>
            <person name="Takaki Y."/>
            <person name="Nishi S."/>
            <person name="Hori S."/>
            <person name="Arai W."/>
            <person name="Tsubouchi T."/>
            <person name="Morono Y."/>
            <person name="Uchiyama I."/>
            <person name="Ito T."/>
            <person name="Fujiyama A."/>
            <person name="Inagaki F."/>
            <person name="Takami H."/>
        </authorList>
    </citation>
    <scope>NUCLEOTIDE SEQUENCE</scope>
    <source>
        <strain evidence="1">Expedition CK06-06</strain>
    </source>
</reference>
<name>X1GVH5_9ZZZZ</name>
<protein>
    <submittedName>
        <fullName evidence="1">Uncharacterized protein</fullName>
    </submittedName>
</protein>
<comment type="caution">
    <text evidence="1">The sequence shown here is derived from an EMBL/GenBank/DDBJ whole genome shotgun (WGS) entry which is preliminary data.</text>
</comment>
<dbReference type="AlphaFoldDB" id="X1GVH5"/>
<dbReference type="EMBL" id="BARU01020405">
    <property type="protein sequence ID" value="GAH48870.1"/>
    <property type="molecule type" value="Genomic_DNA"/>
</dbReference>
<organism evidence="1">
    <name type="scientific">marine sediment metagenome</name>
    <dbReference type="NCBI Taxonomy" id="412755"/>
    <lineage>
        <taxon>unclassified sequences</taxon>
        <taxon>metagenomes</taxon>
        <taxon>ecological metagenomes</taxon>
    </lineage>
</organism>
<accession>X1GVH5</accession>
<proteinExistence type="predicted"/>
<sequence>IENANTGEIEILDEFDKITAFTYIKIIGDKIYTKDGNFEDIKIGYYITVATRGDFVPDAEEPDFIFGIDYSEERWW</sequence>
<gene>
    <name evidence="1" type="ORF">S03H2_33521</name>
</gene>
<evidence type="ECO:0000313" key="1">
    <source>
        <dbReference type="EMBL" id="GAH48870.1"/>
    </source>
</evidence>